<dbReference type="CDD" id="cd02869">
    <property type="entry name" value="PseudoU_synth_RluA_like"/>
    <property type="match status" value="1"/>
</dbReference>
<evidence type="ECO:0000313" key="6">
    <source>
        <dbReference type="EMBL" id="WAL59811.1"/>
    </source>
</evidence>
<dbReference type="GO" id="GO:0000455">
    <property type="term" value="P:enzyme-directed rRNA pseudouridine synthesis"/>
    <property type="evidence" value="ECO:0007669"/>
    <property type="project" value="TreeGrafter"/>
</dbReference>
<dbReference type="PANTHER" id="PTHR21600:SF89">
    <property type="entry name" value="RIBOSOMAL LARGE SUBUNIT PSEUDOURIDINE SYNTHASE A"/>
    <property type="match status" value="1"/>
</dbReference>
<dbReference type="GO" id="GO:0003723">
    <property type="term" value="F:RNA binding"/>
    <property type="evidence" value="ECO:0007669"/>
    <property type="project" value="InterPro"/>
</dbReference>
<dbReference type="PROSITE" id="PS01129">
    <property type="entry name" value="PSI_RLU"/>
    <property type="match status" value="1"/>
</dbReference>
<dbReference type="GO" id="GO:0140098">
    <property type="term" value="F:catalytic activity, acting on RNA"/>
    <property type="evidence" value="ECO:0007669"/>
    <property type="project" value="UniProtKB-ARBA"/>
</dbReference>
<keyword evidence="4" id="KW-0175">Coiled coil</keyword>
<protein>
    <recommendedName>
        <fullName evidence="2">RNA pseudouridylate synthase</fullName>
    </recommendedName>
    <alternativeName>
        <fullName evidence="3">RNA-uridine isomerase</fullName>
    </alternativeName>
</protein>
<dbReference type="EMBL" id="CP113797">
    <property type="protein sequence ID" value="WAL59811.1"/>
    <property type="molecule type" value="Genomic_DNA"/>
</dbReference>
<name>A0A9E8ZBJ1_9CYAN</name>
<comment type="catalytic activity">
    <reaction evidence="1">
        <text>a uridine in RNA = a pseudouridine in RNA</text>
        <dbReference type="Rhea" id="RHEA:48348"/>
        <dbReference type="Rhea" id="RHEA-COMP:12068"/>
        <dbReference type="Rhea" id="RHEA-COMP:12069"/>
        <dbReference type="ChEBI" id="CHEBI:65314"/>
        <dbReference type="ChEBI" id="CHEBI:65315"/>
    </reaction>
</comment>
<keyword evidence="7" id="KW-1185">Reference proteome</keyword>
<dbReference type="RefSeq" id="WP_268609617.1">
    <property type="nucleotide sequence ID" value="NZ_CP113797.1"/>
</dbReference>
<dbReference type="GO" id="GO:0009982">
    <property type="term" value="F:pseudouridine synthase activity"/>
    <property type="evidence" value="ECO:0007669"/>
    <property type="project" value="InterPro"/>
</dbReference>
<dbReference type="InterPro" id="IPR006145">
    <property type="entry name" value="PsdUridine_synth_RsuA/RluA"/>
</dbReference>
<feature type="coiled-coil region" evidence="4">
    <location>
        <begin position="219"/>
        <end position="253"/>
    </location>
</feature>
<reference evidence="6" key="1">
    <citation type="submission" date="2022-12" db="EMBL/GenBank/DDBJ databases">
        <title>Polyphasic identification of a Novel Hot-Spring Cyanobacterium Ocullathermofonsia sinensis gen nov. sp. nov. and Genomic Insights on its Adaptations to the Thermal Habitat.</title>
        <authorList>
            <person name="Daroch M."/>
            <person name="Tang J."/>
            <person name="Jiang Y."/>
        </authorList>
    </citation>
    <scope>NUCLEOTIDE SEQUENCE</scope>
    <source>
        <strain evidence="6">PKUAC-SCTA174</strain>
    </source>
</reference>
<feature type="domain" description="Pseudouridine synthase RsuA/RluA-like" evidence="5">
    <location>
        <begin position="369"/>
        <end position="514"/>
    </location>
</feature>
<evidence type="ECO:0000259" key="5">
    <source>
        <dbReference type="Pfam" id="PF00849"/>
    </source>
</evidence>
<dbReference type="InterPro" id="IPR050188">
    <property type="entry name" value="RluA_PseudoU_synthase"/>
</dbReference>
<evidence type="ECO:0000256" key="4">
    <source>
        <dbReference type="SAM" id="Coils"/>
    </source>
</evidence>
<dbReference type="Pfam" id="PF00849">
    <property type="entry name" value="PseudoU_synth_2"/>
    <property type="match status" value="1"/>
</dbReference>
<evidence type="ECO:0000313" key="7">
    <source>
        <dbReference type="Proteomes" id="UP001163152"/>
    </source>
</evidence>
<dbReference type="InterPro" id="IPR020103">
    <property type="entry name" value="PsdUridine_synth_cat_dom_sf"/>
</dbReference>
<evidence type="ECO:0000256" key="3">
    <source>
        <dbReference type="ARBA" id="ARBA00033164"/>
    </source>
</evidence>
<sequence>MDNVLHPLSAFGWIDDRWDNCQTDRPLHSSPTYWYEGVCPKQREQLRLPRTAFVETIAQRLMQQLANDNRFQQEGKMYGVLLVQLPSGELRVLKAFSGLLNGQDSVEGWVTPIAGRDQVAVEEAWTITQLEVIKQELLALQQIPERQQYQWLLQTFHQQLHHRSHYYRERKQERQHQRQLLKKSVIGEELLTALEQLNEQSRRDGIEQRHWKQQQMAPLQSLKQMIDQADARMQALKQQRKYLSQQLQAQLQRAYCLTNFAGETLSLEQVIQGRMPTGTGDCCAPKLLHYAAIHHLQPIALAEFWYGPASPNGDKQPGEFYGACPERCQPLMGFLLSGASRRSKPFDPPDSSSHSTTSALSILYQDEWLIAVNKPAGLLAVPGRYADRQDSVLSRLQQTHSGLLRPVHRLDQATSGILLVARTDDAHRHLGQQFQQRQVDKRYEAVLGGVVQPDRGMIALPLWGNPTDRPRQQVNWQHGKPSFTEFQVIDRHSHYTRLEFRPFTGRTHQLRVHAVEGLGIPIVGDRLYGCQAAVDRLYLHARELCFQHPYLNHSLHLQAEVPFTAAF</sequence>
<dbReference type="AlphaFoldDB" id="A0A9E8ZBJ1"/>
<dbReference type="InterPro" id="IPR006224">
    <property type="entry name" value="PsdUridine_synth_RluA-like_CS"/>
</dbReference>
<evidence type="ECO:0000256" key="1">
    <source>
        <dbReference type="ARBA" id="ARBA00000073"/>
    </source>
</evidence>
<dbReference type="PANTHER" id="PTHR21600">
    <property type="entry name" value="MITOCHONDRIAL RNA PSEUDOURIDINE SYNTHASE"/>
    <property type="match status" value="1"/>
</dbReference>
<dbReference type="KEGG" id="tsin:OXH18_21980"/>
<accession>A0A9E8ZBJ1</accession>
<proteinExistence type="predicted"/>
<dbReference type="Gene3D" id="3.30.2350.10">
    <property type="entry name" value="Pseudouridine synthase"/>
    <property type="match status" value="1"/>
</dbReference>
<organism evidence="6 7">
    <name type="scientific">Thermocoleostomius sinensis A174</name>
    <dbReference type="NCBI Taxonomy" id="2016057"/>
    <lineage>
        <taxon>Bacteria</taxon>
        <taxon>Bacillati</taxon>
        <taxon>Cyanobacteriota</taxon>
        <taxon>Cyanophyceae</taxon>
        <taxon>Oculatellales</taxon>
        <taxon>Oculatellaceae</taxon>
        <taxon>Thermocoleostomius</taxon>
    </lineage>
</organism>
<dbReference type="Proteomes" id="UP001163152">
    <property type="component" value="Chromosome"/>
</dbReference>
<evidence type="ECO:0000256" key="2">
    <source>
        <dbReference type="ARBA" id="ARBA00031870"/>
    </source>
</evidence>
<gene>
    <name evidence="6" type="ORF">OXH18_21980</name>
</gene>
<dbReference type="SUPFAM" id="SSF55120">
    <property type="entry name" value="Pseudouridine synthase"/>
    <property type="match status" value="1"/>
</dbReference>